<dbReference type="EMBL" id="JANFQO010000006">
    <property type="protein sequence ID" value="MCQ4164723.1"/>
    <property type="molecule type" value="Genomic_DNA"/>
</dbReference>
<name>A0ABT1QR24_9GAMM</name>
<dbReference type="SUPFAM" id="SSF47413">
    <property type="entry name" value="lambda repressor-like DNA-binding domains"/>
    <property type="match status" value="1"/>
</dbReference>
<evidence type="ECO:0000259" key="1">
    <source>
        <dbReference type="PROSITE" id="PS50943"/>
    </source>
</evidence>
<dbReference type="SMART" id="SM00530">
    <property type="entry name" value="HTH_XRE"/>
    <property type="match status" value="1"/>
</dbReference>
<dbReference type="PROSITE" id="PS50943">
    <property type="entry name" value="HTH_CROC1"/>
    <property type="match status" value="1"/>
</dbReference>
<dbReference type="RefSeq" id="WP_255913627.1">
    <property type="nucleotide sequence ID" value="NZ_JANFQO010000006.1"/>
</dbReference>
<feature type="domain" description="HTH cro/C1-type" evidence="1">
    <location>
        <begin position="11"/>
        <end position="64"/>
    </location>
</feature>
<reference evidence="2" key="1">
    <citation type="submission" date="2022-07" db="EMBL/GenBank/DDBJ databases">
        <title>Tahibacter sp., a new gammaproteobacterium isolated from the silt sample collected at pig farm.</title>
        <authorList>
            <person name="Chen H."/>
        </authorList>
    </citation>
    <scope>NUCLEOTIDE SEQUENCE</scope>
    <source>
        <strain evidence="2">P2K</strain>
    </source>
</reference>
<protein>
    <submittedName>
        <fullName evidence="2">Helix-turn-helix transcriptional regulator</fullName>
    </submittedName>
</protein>
<dbReference type="InterPro" id="IPR001387">
    <property type="entry name" value="Cro/C1-type_HTH"/>
</dbReference>
<proteinExistence type="predicted"/>
<keyword evidence="3" id="KW-1185">Reference proteome</keyword>
<sequence length="245" mass="28351">MSAAKILVENIRSVLRQRGITYRQLAQLLGVSEPTIKRDLGRGDFSLARLDRICEVLQLSLAELVDASAPLSVHEFSDAQERALVRDPQLLLLTYLVVNDWKWEEIASTYAFDESQLVSLLLRLDELRIVDYRPPRRIKKLTSRTFSWRRDGPVHEFFLARVAGEFLRGPFDGVGDAFQFVSGMLSMASRTQLRAALVRLAQEFDELARQDARLPLRQRDGFSLMLGLRQWEFSEFTRLRRRRDP</sequence>
<organism evidence="2 3">
    <name type="scientific">Tahibacter harae</name>
    <dbReference type="NCBI Taxonomy" id="2963937"/>
    <lineage>
        <taxon>Bacteria</taxon>
        <taxon>Pseudomonadati</taxon>
        <taxon>Pseudomonadota</taxon>
        <taxon>Gammaproteobacteria</taxon>
        <taxon>Lysobacterales</taxon>
        <taxon>Rhodanobacteraceae</taxon>
        <taxon>Tahibacter</taxon>
    </lineage>
</organism>
<dbReference type="InterPro" id="IPR010982">
    <property type="entry name" value="Lambda_DNA-bd_dom_sf"/>
</dbReference>
<gene>
    <name evidence="2" type="ORF">NM961_08375</name>
</gene>
<dbReference type="Gene3D" id="1.10.260.40">
    <property type="entry name" value="lambda repressor-like DNA-binding domains"/>
    <property type="match status" value="1"/>
</dbReference>
<dbReference type="CDD" id="cd00093">
    <property type="entry name" value="HTH_XRE"/>
    <property type="match status" value="1"/>
</dbReference>
<evidence type="ECO:0000313" key="2">
    <source>
        <dbReference type="EMBL" id="MCQ4164723.1"/>
    </source>
</evidence>
<comment type="caution">
    <text evidence="2">The sequence shown here is derived from an EMBL/GenBank/DDBJ whole genome shotgun (WGS) entry which is preliminary data.</text>
</comment>
<evidence type="ECO:0000313" key="3">
    <source>
        <dbReference type="Proteomes" id="UP001165498"/>
    </source>
</evidence>
<accession>A0ABT1QR24</accession>
<dbReference type="Pfam" id="PF13443">
    <property type="entry name" value="HTH_26"/>
    <property type="match status" value="1"/>
</dbReference>
<dbReference type="Proteomes" id="UP001165498">
    <property type="component" value="Unassembled WGS sequence"/>
</dbReference>